<keyword evidence="1" id="KW-0472">Membrane</keyword>
<organism evidence="2 3">
    <name type="scientific">Babesia duncani</name>
    <dbReference type="NCBI Taxonomy" id="323732"/>
    <lineage>
        <taxon>Eukaryota</taxon>
        <taxon>Sar</taxon>
        <taxon>Alveolata</taxon>
        <taxon>Apicomplexa</taxon>
        <taxon>Aconoidasida</taxon>
        <taxon>Piroplasmida</taxon>
        <taxon>Babesiidae</taxon>
        <taxon>Babesia</taxon>
    </lineage>
</organism>
<keyword evidence="1" id="KW-0812">Transmembrane</keyword>
<evidence type="ECO:0000313" key="2">
    <source>
        <dbReference type="EMBL" id="KAK2196959.1"/>
    </source>
</evidence>
<sequence>MANRGDEISTNALICVLQKRYPSLYKSLFNPVPFSRVILVPASHSLVNAQLNQEFIDHYLNLAGQGVEIHGDVVSTSFGFKNHCVCNIIKRNNIYDHSGSLKAYLVDCHLLYSTSDDFCAPFDSDASPEQCVKRWCDDDAEFAKMFYGGLKKFKETFVLVPGYETETSNVIASIMERSIAKLLSNKRETLVSVQHNLHSMAQVALAYAFQHLHDVIWTHLKSAYAKQEDILQMETADSPIKKLEHLNRAILLNARDSAEEAVSVMILTIVAGGLVNAVAHAAHLDMYAQCKFAKSSLTYNIGILFGAITFLLD</sequence>
<accession>A0AAD9UPJ9</accession>
<evidence type="ECO:0000313" key="3">
    <source>
        <dbReference type="Proteomes" id="UP001214638"/>
    </source>
</evidence>
<reference evidence="2" key="1">
    <citation type="journal article" date="2023" name="Nat. Microbiol.">
        <title>Babesia duncani multi-omics identifies virulence factors and drug targets.</title>
        <authorList>
            <person name="Singh P."/>
            <person name="Lonardi S."/>
            <person name="Liang Q."/>
            <person name="Vydyam P."/>
            <person name="Khabirova E."/>
            <person name="Fang T."/>
            <person name="Gihaz S."/>
            <person name="Thekkiniath J."/>
            <person name="Munshi M."/>
            <person name="Abel S."/>
            <person name="Ciampossin L."/>
            <person name="Batugedara G."/>
            <person name="Gupta M."/>
            <person name="Lu X.M."/>
            <person name="Lenz T."/>
            <person name="Chakravarty S."/>
            <person name="Cornillot E."/>
            <person name="Hu Y."/>
            <person name="Ma W."/>
            <person name="Gonzalez L.M."/>
            <person name="Sanchez S."/>
            <person name="Estrada K."/>
            <person name="Sanchez-Flores A."/>
            <person name="Montero E."/>
            <person name="Harb O.S."/>
            <person name="Le Roch K.G."/>
            <person name="Mamoun C.B."/>
        </authorList>
    </citation>
    <scope>NUCLEOTIDE SEQUENCE</scope>
    <source>
        <strain evidence="2">WA1</strain>
    </source>
</reference>
<evidence type="ECO:0000256" key="1">
    <source>
        <dbReference type="SAM" id="Phobius"/>
    </source>
</evidence>
<gene>
    <name evidence="2" type="ORF">BdWA1_002208</name>
</gene>
<proteinExistence type="predicted"/>
<dbReference type="GeneID" id="94336506"/>
<dbReference type="EMBL" id="JALLKP010000002">
    <property type="protein sequence ID" value="KAK2196959.1"/>
    <property type="molecule type" value="Genomic_DNA"/>
</dbReference>
<keyword evidence="3" id="KW-1185">Reference proteome</keyword>
<name>A0AAD9UPJ9_9APIC</name>
<feature type="transmembrane region" description="Helical" evidence="1">
    <location>
        <begin position="261"/>
        <end position="284"/>
    </location>
</feature>
<dbReference type="Proteomes" id="UP001214638">
    <property type="component" value="Unassembled WGS sequence"/>
</dbReference>
<comment type="caution">
    <text evidence="2">The sequence shown here is derived from an EMBL/GenBank/DDBJ whole genome shotgun (WGS) entry which is preliminary data.</text>
</comment>
<dbReference type="AlphaFoldDB" id="A0AAD9UPJ9"/>
<keyword evidence="1" id="KW-1133">Transmembrane helix</keyword>
<dbReference type="KEGG" id="bdw:94336506"/>
<dbReference type="RefSeq" id="XP_067803801.1">
    <property type="nucleotide sequence ID" value="XM_067947237.1"/>
</dbReference>
<feature type="transmembrane region" description="Helical" evidence="1">
    <location>
        <begin position="296"/>
        <end position="312"/>
    </location>
</feature>
<protein>
    <submittedName>
        <fullName evidence="2">Uncharacterized protein</fullName>
    </submittedName>
</protein>